<organism evidence="8 9">
    <name type="scientific">Candidatus Sungiibacteriota bacterium</name>
    <dbReference type="NCBI Taxonomy" id="2750080"/>
    <lineage>
        <taxon>Bacteria</taxon>
        <taxon>Candidatus Sungiibacteriota</taxon>
    </lineage>
</organism>
<dbReference type="SUPFAM" id="SSF53328">
    <property type="entry name" value="Formyltransferase"/>
    <property type="match status" value="1"/>
</dbReference>
<dbReference type="InterPro" id="IPR005793">
    <property type="entry name" value="Formyl_trans_C"/>
</dbReference>
<dbReference type="CDD" id="cd08704">
    <property type="entry name" value="Met_tRNA_FMT_C"/>
    <property type="match status" value="1"/>
</dbReference>
<dbReference type="EMBL" id="CP066690">
    <property type="protein sequence ID" value="QQG45264.1"/>
    <property type="molecule type" value="Genomic_DNA"/>
</dbReference>
<comment type="function">
    <text evidence="5">Attaches a formyl group to the free amino group of methionyl-tRNA(fMet). The formyl group appears to play a dual role in the initiator identity of N-formylmethionyl-tRNA by promoting its recognition by IF2 and preventing the misappropriation of this tRNA by the elongation apparatus.</text>
</comment>
<evidence type="ECO:0000259" key="7">
    <source>
        <dbReference type="Pfam" id="PF02911"/>
    </source>
</evidence>
<dbReference type="EC" id="2.1.2.9" evidence="2 5"/>
<evidence type="ECO:0000256" key="2">
    <source>
        <dbReference type="ARBA" id="ARBA00012261"/>
    </source>
</evidence>
<dbReference type="InterPro" id="IPR011034">
    <property type="entry name" value="Formyl_transferase-like_C_sf"/>
</dbReference>
<dbReference type="GO" id="GO:0005829">
    <property type="term" value="C:cytosol"/>
    <property type="evidence" value="ECO:0007669"/>
    <property type="project" value="TreeGrafter"/>
</dbReference>
<dbReference type="Pfam" id="PF02911">
    <property type="entry name" value="Formyl_trans_C"/>
    <property type="match status" value="1"/>
</dbReference>
<feature type="binding site" evidence="5">
    <location>
        <begin position="112"/>
        <end position="115"/>
    </location>
    <ligand>
        <name>(6S)-5,6,7,8-tetrahydrofolate</name>
        <dbReference type="ChEBI" id="CHEBI:57453"/>
    </ligand>
</feature>
<sequence length="327" mass="36932">MEPKNIKIVFWGTPEFALPSLEALIKNGYSVAAVITNPDEPIGRSQIITPPPAKVLAQKHKIHVFQPEKLNAETFRNELPEADLFIVAAYGKIIPKDILEIPRYGALNIHPSLLPRWRGPSPIQYTILHGDKETGVTIIKIDELMDHGPIVANYKLLASLKLRRSGQVTNYKITCRELQNKLAEIGAELLIETVPKWIRGEITPMPQDDSQATYSKILKKDDGRINWSRPAEEIERMIRAFNPWPGTWTIWPSREKISRLRIEEAETAQDEAPAGTPGFVWQTGQKLFVKTGHQNLEIKKLTLEGKKSLVVQDFLRGHPEIAGEVLI</sequence>
<dbReference type="CDD" id="cd08646">
    <property type="entry name" value="FMT_core_Met-tRNA-FMT_N"/>
    <property type="match status" value="1"/>
</dbReference>
<name>A0A7T5RJH7_9BACT</name>
<dbReference type="GO" id="GO:0004479">
    <property type="term" value="F:methionyl-tRNA formyltransferase activity"/>
    <property type="evidence" value="ECO:0007669"/>
    <property type="project" value="UniProtKB-UniRule"/>
</dbReference>
<dbReference type="Proteomes" id="UP000595618">
    <property type="component" value="Chromosome"/>
</dbReference>
<dbReference type="HAMAP" id="MF_00182">
    <property type="entry name" value="Formyl_trans"/>
    <property type="match status" value="1"/>
</dbReference>
<comment type="similarity">
    <text evidence="1 5">Belongs to the Fmt family.</text>
</comment>
<dbReference type="NCBIfam" id="TIGR00460">
    <property type="entry name" value="fmt"/>
    <property type="match status" value="1"/>
</dbReference>
<dbReference type="SUPFAM" id="SSF50486">
    <property type="entry name" value="FMT C-terminal domain-like"/>
    <property type="match status" value="1"/>
</dbReference>
<accession>A0A7T5RJH7</accession>
<evidence type="ECO:0000256" key="5">
    <source>
        <dbReference type="HAMAP-Rule" id="MF_00182"/>
    </source>
</evidence>
<protein>
    <recommendedName>
        <fullName evidence="2 5">Methionyl-tRNA formyltransferase</fullName>
        <ecNumber evidence="2 5">2.1.2.9</ecNumber>
    </recommendedName>
</protein>
<dbReference type="InterPro" id="IPR041711">
    <property type="entry name" value="Met-tRNA-FMT_N"/>
</dbReference>
<evidence type="ECO:0000256" key="3">
    <source>
        <dbReference type="ARBA" id="ARBA00022679"/>
    </source>
</evidence>
<evidence type="ECO:0000256" key="1">
    <source>
        <dbReference type="ARBA" id="ARBA00010699"/>
    </source>
</evidence>
<dbReference type="Gene3D" id="3.40.50.12230">
    <property type="match status" value="1"/>
</dbReference>
<dbReference type="InterPro" id="IPR005794">
    <property type="entry name" value="Fmt"/>
</dbReference>
<gene>
    <name evidence="5" type="primary">fmt</name>
    <name evidence="8" type="ORF">HYW89_04695</name>
</gene>
<evidence type="ECO:0000259" key="6">
    <source>
        <dbReference type="Pfam" id="PF00551"/>
    </source>
</evidence>
<comment type="catalytic activity">
    <reaction evidence="5">
        <text>L-methionyl-tRNA(fMet) + (6R)-10-formyltetrahydrofolate = N-formyl-L-methionyl-tRNA(fMet) + (6S)-5,6,7,8-tetrahydrofolate + H(+)</text>
        <dbReference type="Rhea" id="RHEA:24380"/>
        <dbReference type="Rhea" id="RHEA-COMP:9952"/>
        <dbReference type="Rhea" id="RHEA-COMP:9953"/>
        <dbReference type="ChEBI" id="CHEBI:15378"/>
        <dbReference type="ChEBI" id="CHEBI:57453"/>
        <dbReference type="ChEBI" id="CHEBI:78530"/>
        <dbReference type="ChEBI" id="CHEBI:78844"/>
        <dbReference type="ChEBI" id="CHEBI:195366"/>
        <dbReference type="EC" id="2.1.2.9"/>
    </reaction>
</comment>
<dbReference type="Pfam" id="PF00551">
    <property type="entry name" value="Formyl_trans_N"/>
    <property type="match status" value="1"/>
</dbReference>
<dbReference type="InterPro" id="IPR044135">
    <property type="entry name" value="Met-tRNA-FMT_C"/>
</dbReference>
<proteinExistence type="inferred from homology"/>
<dbReference type="InterPro" id="IPR036477">
    <property type="entry name" value="Formyl_transf_N_sf"/>
</dbReference>
<dbReference type="InterPro" id="IPR002376">
    <property type="entry name" value="Formyl_transf_N"/>
</dbReference>
<dbReference type="PANTHER" id="PTHR11138:SF5">
    <property type="entry name" value="METHIONYL-TRNA FORMYLTRANSFERASE, MITOCHONDRIAL"/>
    <property type="match status" value="1"/>
</dbReference>
<evidence type="ECO:0000313" key="8">
    <source>
        <dbReference type="EMBL" id="QQG45264.1"/>
    </source>
</evidence>
<evidence type="ECO:0000256" key="4">
    <source>
        <dbReference type="ARBA" id="ARBA00022917"/>
    </source>
</evidence>
<evidence type="ECO:0000313" key="9">
    <source>
        <dbReference type="Proteomes" id="UP000595618"/>
    </source>
</evidence>
<dbReference type="AlphaFoldDB" id="A0A7T5RJH7"/>
<keyword evidence="4 5" id="KW-0648">Protein biosynthesis</keyword>
<feature type="domain" description="Formyl transferase N-terminal" evidence="6">
    <location>
        <begin position="7"/>
        <end position="156"/>
    </location>
</feature>
<keyword evidence="3 5" id="KW-0808">Transferase</keyword>
<dbReference type="PANTHER" id="PTHR11138">
    <property type="entry name" value="METHIONYL-TRNA FORMYLTRANSFERASE"/>
    <property type="match status" value="1"/>
</dbReference>
<feature type="domain" description="Formyl transferase C-terminal" evidence="7">
    <location>
        <begin position="218"/>
        <end position="318"/>
    </location>
</feature>
<reference evidence="8 9" key="1">
    <citation type="submission" date="2020-07" db="EMBL/GenBank/DDBJ databases">
        <title>Huge and variable diversity of episymbiotic CPR bacteria and DPANN archaea in groundwater ecosystems.</title>
        <authorList>
            <person name="He C.Y."/>
            <person name="Keren R."/>
            <person name="Whittaker M."/>
            <person name="Farag I.F."/>
            <person name="Doudna J."/>
            <person name="Cate J.H.D."/>
            <person name="Banfield J.F."/>
        </authorList>
    </citation>
    <scope>NUCLEOTIDE SEQUENCE [LARGE SCALE GENOMIC DNA]</scope>
    <source>
        <strain evidence="8">NC_groundwater_541_Ag_S-0.1um_46_50</strain>
    </source>
</reference>